<name>A0A1G1WEU8_9BACT</name>
<feature type="transmembrane region" description="Helical" evidence="1">
    <location>
        <begin position="7"/>
        <end position="27"/>
    </location>
</feature>
<sequence>MEKLKQFLDKLLNPTVIILFAVTLRLVPHPPNFAPIAAMALFGGAYLNRKYAIVIPLVVMFLSDIFIGFYSPVVMTSVYGSFVLVGLLGMWLKKRKSPGNVIAAAIGSSLLFFLITNFAVWAAGAYARDLSGLAQSYVMGLPFFRNTLLGDLFYTGVFFGGYELVKSLAVQKRPSAEIIKS</sequence>
<gene>
    <name evidence="2" type="ORF">A2134_00930</name>
</gene>
<keyword evidence="1" id="KW-0472">Membrane</keyword>
<evidence type="ECO:0000313" key="3">
    <source>
        <dbReference type="Proteomes" id="UP000178162"/>
    </source>
</evidence>
<feature type="transmembrane region" description="Helical" evidence="1">
    <location>
        <begin position="143"/>
        <end position="165"/>
    </location>
</feature>
<dbReference type="Pfam" id="PF20221">
    <property type="entry name" value="DUF6580"/>
    <property type="match status" value="1"/>
</dbReference>
<feature type="transmembrane region" description="Helical" evidence="1">
    <location>
        <begin position="101"/>
        <end position="123"/>
    </location>
</feature>
<comment type="caution">
    <text evidence="2">The sequence shown here is derived from an EMBL/GenBank/DDBJ whole genome shotgun (WGS) entry which is preliminary data.</text>
</comment>
<evidence type="ECO:0000256" key="1">
    <source>
        <dbReference type="SAM" id="Phobius"/>
    </source>
</evidence>
<evidence type="ECO:0000313" key="2">
    <source>
        <dbReference type="EMBL" id="OGY26151.1"/>
    </source>
</evidence>
<dbReference type="Proteomes" id="UP000178162">
    <property type="component" value="Unassembled WGS sequence"/>
</dbReference>
<feature type="transmembrane region" description="Helical" evidence="1">
    <location>
        <begin position="76"/>
        <end position="92"/>
    </location>
</feature>
<dbReference type="EMBL" id="MHCR01000001">
    <property type="protein sequence ID" value="OGY26151.1"/>
    <property type="molecule type" value="Genomic_DNA"/>
</dbReference>
<keyword evidence="1" id="KW-0812">Transmembrane</keyword>
<evidence type="ECO:0008006" key="4">
    <source>
        <dbReference type="Google" id="ProtNLM"/>
    </source>
</evidence>
<keyword evidence="1" id="KW-1133">Transmembrane helix</keyword>
<dbReference type="InterPro" id="IPR046487">
    <property type="entry name" value="DUF6580"/>
</dbReference>
<organism evidence="2 3">
    <name type="scientific">Candidatus Woykebacteria bacterium RBG_16_39_9b</name>
    <dbReference type="NCBI Taxonomy" id="1802595"/>
    <lineage>
        <taxon>Bacteria</taxon>
        <taxon>Candidatus Woykeibacteriota</taxon>
    </lineage>
</organism>
<protein>
    <recommendedName>
        <fullName evidence="4">Rod shape-determining protein MreD</fullName>
    </recommendedName>
</protein>
<reference evidence="2 3" key="1">
    <citation type="journal article" date="2016" name="Nat. Commun.">
        <title>Thousands of microbial genomes shed light on interconnected biogeochemical processes in an aquifer system.</title>
        <authorList>
            <person name="Anantharaman K."/>
            <person name="Brown C.T."/>
            <person name="Hug L.A."/>
            <person name="Sharon I."/>
            <person name="Castelle C.J."/>
            <person name="Probst A.J."/>
            <person name="Thomas B.C."/>
            <person name="Singh A."/>
            <person name="Wilkins M.J."/>
            <person name="Karaoz U."/>
            <person name="Brodie E.L."/>
            <person name="Williams K.H."/>
            <person name="Hubbard S.S."/>
            <person name="Banfield J.F."/>
        </authorList>
    </citation>
    <scope>NUCLEOTIDE SEQUENCE [LARGE SCALE GENOMIC DNA]</scope>
</reference>
<accession>A0A1G1WEU8</accession>
<proteinExistence type="predicted"/>
<dbReference type="AlphaFoldDB" id="A0A1G1WEU8"/>